<evidence type="ECO:0000256" key="1">
    <source>
        <dbReference type="ARBA" id="ARBA00004141"/>
    </source>
</evidence>
<dbReference type="GO" id="GO:0046677">
    <property type="term" value="P:response to antibiotic"/>
    <property type="evidence" value="ECO:0007669"/>
    <property type="project" value="UniProtKB-KW"/>
</dbReference>
<dbReference type="RefSeq" id="WP_124342773.1">
    <property type="nucleotide sequence ID" value="NZ_BHYL01000130.1"/>
</dbReference>
<evidence type="ECO:0000256" key="5">
    <source>
        <dbReference type="ARBA" id="ARBA00023251"/>
    </source>
</evidence>
<dbReference type="AlphaFoldDB" id="A0A401V013"/>
<keyword evidence="6" id="KW-0813">Transport</keyword>
<feature type="transmembrane region" description="Helical" evidence="6">
    <location>
        <begin position="165"/>
        <end position="188"/>
    </location>
</feature>
<proteinExistence type="inferred from homology"/>
<evidence type="ECO:0000256" key="4">
    <source>
        <dbReference type="ARBA" id="ARBA00023136"/>
    </source>
</evidence>
<comment type="caution">
    <text evidence="8">The sequence shown here is derived from an EMBL/GenBank/DDBJ whole genome shotgun (WGS) entry which is preliminary data.</text>
</comment>
<evidence type="ECO:0000313" key="8">
    <source>
        <dbReference type="EMBL" id="GCD20266.1"/>
    </source>
</evidence>
<dbReference type="InterPro" id="IPR047817">
    <property type="entry name" value="ABC2_TM_bact-type"/>
</dbReference>
<dbReference type="InterPro" id="IPR000412">
    <property type="entry name" value="ABC_2_transport"/>
</dbReference>
<evidence type="ECO:0000256" key="2">
    <source>
        <dbReference type="ARBA" id="ARBA00022692"/>
    </source>
</evidence>
<dbReference type="PANTHER" id="PTHR43229:SF2">
    <property type="entry name" value="NODULATION PROTEIN J"/>
    <property type="match status" value="1"/>
</dbReference>
<dbReference type="InterPro" id="IPR051784">
    <property type="entry name" value="Nod_factor_ABC_transporter"/>
</dbReference>
<dbReference type="GO" id="GO:0140359">
    <property type="term" value="F:ABC-type transporter activity"/>
    <property type="evidence" value="ECO:0007669"/>
    <property type="project" value="InterPro"/>
</dbReference>
<evidence type="ECO:0000259" key="7">
    <source>
        <dbReference type="PROSITE" id="PS51012"/>
    </source>
</evidence>
<dbReference type="EMBL" id="BHYL01000130">
    <property type="protein sequence ID" value="GCD20266.1"/>
    <property type="molecule type" value="Genomic_DNA"/>
</dbReference>
<dbReference type="Proteomes" id="UP000288246">
    <property type="component" value="Unassembled WGS sequence"/>
</dbReference>
<feature type="transmembrane region" description="Helical" evidence="6">
    <location>
        <begin position="55"/>
        <end position="74"/>
    </location>
</feature>
<keyword evidence="4 6" id="KW-0472">Membrane</keyword>
<evidence type="ECO:0000256" key="3">
    <source>
        <dbReference type="ARBA" id="ARBA00022989"/>
    </source>
</evidence>
<comment type="subcellular location">
    <subcellularLocation>
        <location evidence="6">Cell membrane</location>
        <topology evidence="6">Multi-pass membrane protein</topology>
    </subcellularLocation>
    <subcellularLocation>
        <location evidence="1">Membrane</location>
        <topology evidence="1">Multi-pass membrane protein</topology>
    </subcellularLocation>
</comment>
<keyword evidence="3 6" id="KW-1133">Transmembrane helix</keyword>
<organism evidence="8 9">
    <name type="scientific">Cellulomonas algicola</name>
    <dbReference type="NCBI Taxonomy" id="2071633"/>
    <lineage>
        <taxon>Bacteria</taxon>
        <taxon>Bacillati</taxon>
        <taxon>Actinomycetota</taxon>
        <taxon>Actinomycetes</taxon>
        <taxon>Micrococcales</taxon>
        <taxon>Cellulomonadaceae</taxon>
        <taxon>Cellulomonas</taxon>
    </lineage>
</organism>
<dbReference type="PROSITE" id="PS51012">
    <property type="entry name" value="ABC_TM2"/>
    <property type="match status" value="1"/>
</dbReference>
<keyword evidence="5" id="KW-0046">Antibiotic resistance</keyword>
<dbReference type="OrthoDB" id="9778589at2"/>
<dbReference type="PANTHER" id="PTHR43229">
    <property type="entry name" value="NODULATION PROTEIN J"/>
    <property type="match status" value="1"/>
</dbReference>
<comment type="caution">
    <text evidence="6">Lacks conserved residue(s) required for the propagation of feature annotation.</text>
</comment>
<evidence type="ECO:0000313" key="9">
    <source>
        <dbReference type="Proteomes" id="UP000288246"/>
    </source>
</evidence>
<accession>A0A401V013</accession>
<keyword evidence="2 6" id="KW-0812">Transmembrane</keyword>
<name>A0A401V013_9CELL</name>
<feature type="domain" description="ABC transmembrane type-2" evidence="7">
    <location>
        <begin position="45"/>
        <end position="281"/>
    </location>
</feature>
<feature type="transmembrane region" description="Helical" evidence="6">
    <location>
        <begin position="130"/>
        <end position="153"/>
    </location>
</feature>
<dbReference type="GO" id="GO:0043190">
    <property type="term" value="C:ATP-binding cassette (ABC) transporter complex"/>
    <property type="evidence" value="ECO:0007669"/>
    <property type="project" value="InterPro"/>
</dbReference>
<comment type="similarity">
    <text evidence="6">Belongs to the ABC-2 integral membrane protein family.</text>
</comment>
<dbReference type="PRINTS" id="PR00164">
    <property type="entry name" value="ABC2TRNSPORT"/>
</dbReference>
<feature type="transmembrane region" description="Helical" evidence="6">
    <location>
        <begin position="86"/>
        <end position="109"/>
    </location>
</feature>
<dbReference type="Pfam" id="PF01061">
    <property type="entry name" value="ABC2_membrane"/>
    <property type="match status" value="1"/>
</dbReference>
<dbReference type="PIRSF" id="PIRSF006648">
    <property type="entry name" value="DrrB"/>
    <property type="match status" value="1"/>
</dbReference>
<gene>
    <name evidence="8" type="ORF">CTKZ_18280</name>
</gene>
<protein>
    <recommendedName>
        <fullName evidence="6">Transport permease protein</fullName>
    </recommendedName>
</protein>
<evidence type="ECO:0000256" key="6">
    <source>
        <dbReference type="RuleBase" id="RU361157"/>
    </source>
</evidence>
<keyword evidence="9" id="KW-1185">Reference proteome</keyword>
<reference evidence="8 9" key="1">
    <citation type="submission" date="2018-11" db="EMBL/GenBank/DDBJ databases">
        <title>Draft genome sequence of Cellulomonas takizawaensis strain TKZ-21.</title>
        <authorList>
            <person name="Yamamura H."/>
            <person name="Hayashi T."/>
            <person name="Hamada M."/>
            <person name="Serisawa Y."/>
            <person name="Matsuyama K."/>
            <person name="Nakagawa Y."/>
            <person name="Otoguro M."/>
            <person name="Yanagida F."/>
            <person name="Hayakawa M."/>
        </authorList>
    </citation>
    <scope>NUCLEOTIDE SEQUENCE [LARGE SCALE GENOMIC DNA]</scope>
    <source>
        <strain evidence="8 9">TKZ-21</strain>
    </source>
</reference>
<sequence>MTTTSTPTPTPAAQRALAAGALPRRFGWWYVAEAQLRSMKAYGWTIVASGVGQPLLYLLGIGLGLAAFLDVSVAEGPDGPIDYVTFVAPALLVTAAVGVAMDEFTYAVMSGFKWRRLYYAPNASPVSPPQLATGVVVACAGRMLFTVVVYYALMVAFGAVGDPVSGLLIPLVGILGGLAFGLPVMAYSASIEDDRGQFALIQRFVFTPMFLFSGTFYPLDSVPIAFQWIGWISPVWHASEIGRSLSYGSAPGSWPVGVHLAILLVMAGVGGLVAGRIFTRRLRG</sequence>
<keyword evidence="6" id="KW-1003">Cell membrane</keyword>
<dbReference type="InterPro" id="IPR013525">
    <property type="entry name" value="ABC2_TM"/>
</dbReference>
<feature type="transmembrane region" description="Helical" evidence="6">
    <location>
        <begin position="256"/>
        <end position="278"/>
    </location>
</feature>